<dbReference type="InterPro" id="IPR001790">
    <property type="entry name" value="Ribosomal_uL10"/>
</dbReference>
<dbReference type="EMBL" id="GU942995">
    <property type="protein sequence ID" value="ADD93724.1"/>
    <property type="molecule type" value="Genomic_DNA"/>
</dbReference>
<keyword evidence="2 5" id="KW-0689">Ribosomal protein</keyword>
<dbReference type="NCBIfam" id="NF000955">
    <property type="entry name" value="PRK00099.1-1"/>
    <property type="match status" value="1"/>
</dbReference>
<evidence type="ECO:0000256" key="5">
    <source>
        <dbReference type="HAMAP-Rule" id="MF_00362"/>
    </source>
</evidence>
<dbReference type="GO" id="GO:0070180">
    <property type="term" value="F:large ribosomal subunit rRNA binding"/>
    <property type="evidence" value="ECO:0007669"/>
    <property type="project" value="UniProtKB-UniRule"/>
</dbReference>
<name>D6PDC3_9BACT</name>
<dbReference type="InterPro" id="IPR047865">
    <property type="entry name" value="Ribosomal_uL10_bac_type"/>
</dbReference>
<dbReference type="GO" id="GO:0005840">
    <property type="term" value="C:ribosome"/>
    <property type="evidence" value="ECO:0007669"/>
    <property type="project" value="UniProtKB-KW"/>
</dbReference>
<dbReference type="InterPro" id="IPR043141">
    <property type="entry name" value="Ribosomal_uL10-like_sf"/>
</dbReference>
<keyword evidence="3 5" id="KW-0687">Ribonucleoprotein</keyword>
<evidence type="ECO:0000256" key="4">
    <source>
        <dbReference type="ARBA" id="ARBA00035202"/>
    </source>
</evidence>
<sequence>MRPEKTYLIEEAKSHLSKSEYFFLTDYHGIDAKETSELRTKLAERGAEFHVVKNSSIRLAANPDLIDGLDSHLKGHTAVVVGGDDASGVAKVLGEYFKDKKKVTVKAGALGDRSLSAEDIKTLAQLPGLDQLRAQLLSLLNTPATSLVTVLSAPARGMVTVLKAKADKG</sequence>
<dbReference type="GO" id="GO:1990904">
    <property type="term" value="C:ribonucleoprotein complex"/>
    <property type="evidence" value="ECO:0007669"/>
    <property type="project" value="UniProtKB-KW"/>
</dbReference>
<accession>D6PDC3</accession>
<comment type="function">
    <text evidence="5">Forms part of the ribosomal stalk, playing a central role in the interaction of the ribosome with GTP-bound translation factors.</text>
</comment>
<protein>
    <recommendedName>
        <fullName evidence="4 5">Large ribosomal subunit protein uL10</fullName>
    </recommendedName>
</protein>
<keyword evidence="5" id="KW-0699">rRNA-binding</keyword>
<proteinExistence type="inferred from homology"/>
<dbReference type="GO" id="GO:0006412">
    <property type="term" value="P:translation"/>
    <property type="evidence" value="ECO:0007669"/>
    <property type="project" value="UniProtKB-UniRule"/>
</dbReference>
<evidence type="ECO:0000256" key="2">
    <source>
        <dbReference type="ARBA" id="ARBA00022980"/>
    </source>
</evidence>
<evidence type="ECO:0000313" key="6">
    <source>
        <dbReference type="EMBL" id="ADD93724.1"/>
    </source>
</evidence>
<dbReference type="HAMAP" id="MF_00362">
    <property type="entry name" value="Ribosomal_uL10"/>
    <property type="match status" value="1"/>
</dbReference>
<dbReference type="CDD" id="cd05797">
    <property type="entry name" value="Ribosomal_L10"/>
    <property type="match status" value="1"/>
</dbReference>
<evidence type="ECO:0000256" key="1">
    <source>
        <dbReference type="ARBA" id="ARBA00008889"/>
    </source>
</evidence>
<gene>
    <name evidence="5" type="primary">rplJ</name>
</gene>
<evidence type="ECO:0000256" key="3">
    <source>
        <dbReference type="ARBA" id="ARBA00023274"/>
    </source>
</evidence>
<dbReference type="Gene3D" id="6.10.250.290">
    <property type="match status" value="1"/>
</dbReference>
<dbReference type="Gene3D" id="3.30.70.1730">
    <property type="match status" value="1"/>
</dbReference>
<keyword evidence="5" id="KW-0694">RNA-binding</keyword>
<comment type="subunit">
    <text evidence="5">Part of the ribosomal stalk of the 50S ribosomal subunit. The N-terminus interacts with L11 and the large rRNA to form the base of the stalk. The C-terminus forms an elongated spine to which L12 dimers bind in a sequential fashion forming a multimeric L10(L12)X complex.</text>
</comment>
<comment type="similarity">
    <text evidence="1 5">Belongs to the universal ribosomal protein uL10 family.</text>
</comment>
<dbReference type="Pfam" id="PF00466">
    <property type="entry name" value="Ribosomal_L10"/>
    <property type="match status" value="1"/>
</dbReference>
<dbReference type="InterPro" id="IPR022973">
    <property type="entry name" value="Ribosomal_uL10_bac"/>
</dbReference>
<dbReference type="AlphaFoldDB" id="D6PDC3"/>
<dbReference type="PANTHER" id="PTHR11560">
    <property type="entry name" value="39S RIBOSOMAL PROTEIN L10, MITOCHONDRIAL"/>
    <property type="match status" value="1"/>
</dbReference>
<reference evidence="6" key="1">
    <citation type="journal article" date="2010" name="ISME J.">
        <title>Metagenome of the Mediterranean deep chlorophyll maximum studied by direct and fosmid library 454 pyrosequencing.</title>
        <authorList>
            <person name="Ghai R."/>
            <person name="Martin-Cuadrado A.B."/>
            <person name="Molto A.G."/>
            <person name="Heredia I.G."/>
            <person name="Cabrera R."/>
            <person name="Martin J."/>
            <person name="Verdu M."/>
            <person name="Deschamps P."/>
            <person name="Moreira D."/>
            <person name="Lopez-Garcia P."/>
            <person name="Mira A."/>
            <person name="Rodriguez-Valera F."/>
        </authorList>
    </citation>
    <scope>NUCLEOTIDE SEQUENCE</scope>
</reference>
<dbReference type="SUPFAM" id="SSF160369">
    <property type="entry name" value="Ribosomal protein L10-like"/>
    <property type="match status" value="1"/>
</dbReference>
<organism evidence="6">
    <name type="scientific">uncultured marine bacterium MedDCM-OCT-S05-C114</name>
    <dbReference type="NCBI Taxonomy" id="743063"/>
    <lineage>
        <taxon>Bacteria</taxon>
        <taxon>environmental samples</taxon>
    </lineage>
</organism>